<dbReference type="EMBL" id="LWDP01000152">
    <property type="protein sequence ID" value="ORD93193.1"/>
    <property type="molecule type" value="Genomic_DNA"/>
</dbReference>
<comment type="caution">
    <text evidence="1">The sequence shown here is derived from an EMBL/GenBank/DDBJ whole genome shotgun (WGS) entry which is preliminary data.</text>
</comment>
<dbReference type="Proteomes" id="UP000192639">
    <property type="component" value="Unassembled WGS sequence"/>
</dbReference>
<dbReference type="AlphaFoldDB" id="A0A1Y1S498"/>
<evidence type="ECO:0000313" key="1">
    <source>
        <dbReference type="EMBL" id="ORD93193.1"/>
    </source>
</evidence>
<gene>
    <name evidence="1" type="ORF">ECANGB1_722</name>
</gene>
<keyword evidence="2" id="KW-1185">Reference proteome</keyword>
<proteinExistence type="predicted"/>
<name>A0A1Y1S498_9MICR</name>
<sequence length="75" mass="8958">MLFLSLFNKIEFVQEDFENLSNNKVEKTSFYESIAKMKRQLKNISLSLETNFEKKMVLEIYALFILIRIFITLTV</sequence>
<organism evidence="1 2">
    <name type="scientific">Enterospora canceri</name>
    <dbReference type="NCBI Taxonomy" id="1081671"/>
    <lineage>
        <taxon>Eukaryota</taxon>
        <taxon>Fungi</taxon>
        <taxon>Fungi incertae sedis</taxon>
        <taxon>Microsporidia</taxon>
        <taxon>Enterocytozoonidae</taxon>
        <taxon>Enterospora</taxon>
    </lineage>
</organism>
<protein>
    <submittedName>
        <fullName evidence="1">Uncharacterized protein</fullName>
    </submittedName>
</protein>
<accession>A0A1Y1S498</accession>
<dbReference type="OrthoDB" id="2191972at2759"/>
<dbReference type="VEuPathDB" id="MicrosporidiaDB:ECANGB1_722"/>
<reference evidence="1 2" key="1">
    <citation type="journal article" date="2017" name="Environ. Microbiol.">
        <title>Decay of the glycolytic pathway and adaptation to intranuclear parasitism within Enterocytozoonidae microsporidia.</title>
        <authorList>
            <person name="Wiredu Boakye D."/>
            <person name="Jaroenlak P."/>
            <person name="Prachumwat A."/>
            <person name="Williams T.A."/>
            <person name="Bateman K.S."/>
            <person name="Itsathitphaisarn O."/>
            <person name="Sritunyalucksana K."/>
            <person name="Paszkiewicz K.H."/>
            <person name="Moore K.A."/>
            <person name="Stentiford G.D."/>
            <person name="Williams B.A."/>
        </authorList>
    </citation>
    <scope>NUCLEOTIDE SEQUENCE [LARGE SCALE GENOMIC DNA]</scope>
    <source>
        <strain evidence="1 2">GB1</strain>
    </source>
</reference>
<evidence type="ECO:0000313" key="2">
    <source>
        <dbReference type="Proteomes" id="UP000192639"/>
    </source>
</evidence>